<feature type="domain" description="HTH cro/C1-type" evidence="2">
    <location>
        <begin position="7"/>
        <end position="61"/>
    </location>
</feature>
<dbReference type="InterPro" id="IPR001387">
    <property type="entry name" value="Cro/C1-type_HTH"/>
</dbReference>
<dbReference type="SUPFAM" id="SSF47413">
    <property type="entry name" value="lambda repressor-like DNA-binding domains"/>
    <property type="match status" value="1"/>
</dbReference>
<keyword evidence="1" id="KW-0238">DNA-binding</keyword>
<accession>A0A8S5V268</accession>
<dbReference type="PANTHER" id="PTHR46558">
    <property type="entry name" value="TRACRIPTIONAL REGULATORY PROTEIN-RELATED-RELATED"/>
    <property type="match status" value="1"/>
</dbReference>
<evidence type="ECO:0000256" key="1">
    <source>
        <dbReference type="ARBA" id="ARBA00023125"/>
    </source>
</evidence>
<dbReference type="CDD" id="cd00093">
    <property type="entry name" value="HTH_XRE"/>
    <property type="match status" value="1"/>
</dbReference>
<dbReference type="GO" id="GO:0003677">
    <property type="term" value="F:DNA binding"/>
    <property type="evidence" value="ECO:0007669"/>
    <property type="project" value="UniProtKB-KW"/>
</dbReference>
<dbReference type="Pfam" id="PF01381">
    <property type="entry name" value="HTH_3"/>
    <property type="match status" value="1"/>
</dbReference>
<protein>
    <submittedName>
        <fullName evidence="3">Helix-turn-helix domain protein</fullName>
    </submittedName>
</protein>
<dbReference type="PROSITE" id="PS50943">
    <property type="entry name" value="HTH_CROC1"/>
    <property type="match status" value="1"/>
</dbReference>
<reference evidence="3" key="1">
    <citation type="journal article" date="2021" name="Proc. Natl. Acad. Sci. U.S.A.">
        <title>A Catalog of Tens of Thousands of Viruses from Human Metagenomes Reveals Hidden Associations with Chronic Diseases.</title>
        <authorList>
            <person name="Tisza M.J."/>
            <person name="Buck C.B."/>
        </authorList>
    </citation>
    <scope>NUCLEOTIDE SEQUENCE</scope>
    <source>
        <strain evidence="3">CtncN39</strain>
    </source>
</reference>
<dbReference type="SMART" id="SM00530">
    <property type="entry name" value="HTH_XRE"/>
    <property type="match status" value="1"/>
</dbReference>
<dbReference type="Gene3D" id="1.10.260.40">
    <property type="entry name" value="lambda repressor-like DNA-binding domains"/>
    <property type="match status" value="1"/>
</dbReference>
<evidence type="ECO:0000313" key="3">
    <source>
        <dbReference type="EMBL" id="DAG00822.1"/>
    </source>
</evidence>
<dbReference type="PANTHER" id="PTHR46558:SF4">
    <property type="entry name" value="DNA-BIDING PHAGE PROTEIN"/>
    <property type="match status" value="1"/>
</dbReference>
<dbReference type="InterPro" id="IPR010982">
    <property type="entry name" value="Lambda_DNA-bd_dom_sf"/>
</dbReference>
<dbReference type="EMBL" id="BK016183">
    <property type="protein sequence ID" value="DAG00822.1"/>
    <property type="molecule type" value="Genomic_DNA"/>
</dbReference>
<proteinExistence type="predicted"/>
<evidence type="ECO:0000259" key="2">
    <source>
        <dbReference type="PROSITE" id="PS50943"/>
    </source>
</evidence>
<sequence>MSFSMRLKQARESAGLTQLELAKKLGVTKSAIGNYENGVSSPKEAVLLQIFDVLNVEPNFLFQDSFSTINKNSDGMSNAEHRLLDKFRSLDSRGQSAVLNILEHEYQAMHGEGSADSISKHA</sequence>
<name>A0A8S5V268_9CAUD</name>
<organism evidence="3">
    <name type="scientific">Myoviridae sp. ctncN39</name>
    <dbReference type="NCBI Taxonomy" id="2825170"/>
    <lineage>
        <taxon>Viruses</taxon>
        <taxon>Duplodnaviria</taxon>
        <taxon>Heunggongvirae</taxon>
        <taxon>Uroviricota</taxon>
        <taxon>Caudoviricetes</taxon>
    </lineage>
</organism>